<feature type="domain" description="Cytochrome c" evidence="5">
    <location>
        <begin position="120"/>
        <end position="218"/>
    </location>
</feature>
<keyword evidence="1 3" id="KW-0479">Metal-binding</keyword>
<dbReference type="AlphaFoldDB" id="A0A9X2JHD2"/>
<proteinExistence type="predicted"/>
<dbReference type="PANTHER" id="PTHR35889:SF3">
    <property type="entry name" value="F-BOX DOMAIN-CONTAINING PROTEIN"/>
    <property type="match status" value="1"/>
</dbReference>
<evidence type="ECO:0000256" key="2">
    <source>
        <dbReference type="ARBA" id="ARBA00023004"/>
    </source>
</evidence>
<dbReference type="RefSeq" id="WP_252853443.1">
    <property type="nucleotide sequence ID" value="NZ_JAMXLR010000055.1"/>
</dbReference>
<dbReference type="GO" id="GO:0020037">
    <property type="term" value="F:heme binding"/>
    <property type="evidence" value="ECO:0007669"/>
    <property type="project" value="InterPro"/>
</dbReference>
<evidence type="ECO:0000313" key="6">
    <source>
        <dbReference type="EMBL" id="MCO6045327.1"/>
    </source>
</evidence>
<accession>A0A9X2JHD2</accession>
<evidence type="ECO:0000256" key="1">
    <source>
        <dbReference type="ARBA" id="ARBA00022723"/>
    </source>
</evidence>
<organism evidence="6 7">
    <name type="scientific">Aeoliella straminimaris</name>
    <dbReference type="NCBI Taxonomy" id="2954799"/>
    <lineage>
        <taxon>Bacteria</taxon>
        <taxon>Pseudomonadati</taxon>
        <taxon>Planctomycetota</taxon>
        <taxon>Planctomycetia</taxon>
        <taxon>Pirellulales</taxon>
        <taxon>Lacipirellulaceae</taxon>
        <taxon>Aeoliella</taxon>
    </lineage>
</organism>
<keyword evidence="7" id="KW-1185">Reference proteome</keyword>
<evidence type="ECO:0000256" key="3">
    <source>
        <dbReference type="PROSITE-ProRule" id="PRU00433"/>
    </source>
</evidence>
<evidence type="ECO:0000256" key="4">
    <source>
        <dbReference type="SAM" id="MobiDB-lite"/>
    </source>
</evidence>
<feature type="region of interest" description="Disordered" evidence="4">
    <location>
        <begin position="105"/>
        <end position="130"/>
    </location>
</feature>
<sequence length="637" mass="68428">MIRTTSTVAVLSIYIGVISSALAVGITEQRRELSRAASSVKAGERFAKAGRVEDAKQSIAEAQEALAGIAEGLDQRYEPRFNRTKEDLAQLHADLSAVGVKLPPLADLKPSQDQPTNPAGDSPRGPAAGDRVSFVDHVRPILTRHCGNCHVGGSRGGVSFANYSSLVEGAPSGRFVEVGSGAESLLVDVIASGQMPPSGNGPTPQEARVLVTWINQGAAFDGDDPTKPLEALKKSDMPAKPAADPAAPLPDARPIPMATGDESVSFSLDIAPLLVQSCNDCHGVQRPRAGFSVASFQRLWQGGDSGPAIMPGDSKGSLLVGKLHGTADGARMPQNRPAWKDEQIVLVARWIDEGAKFDGPSATESLARVAAVVRAERSTPEQLSADRQQQAESQWRLAIPDEKATVATSKNFLAIGNLPPRRLEQLVGAAENQAGEVQKYFQQTGTPFNKARVTLFAFDHRIDYSEFGTMVERRSLPADLRGHSQYDLVYPYVALVVDSGEDEPDEQLLAQQLATLWVANQADGRLPEWFIDGAGMAIAARLHKNNPLVETWREQLPIALASLSDAEAFTNGKLPPAATATLSFGFVDALLQKRANLERLMTAAAETGDFEAACQQVFKRSPTELAELWVASERRRR</sequence>
<protein>
    <recommendedName>
        <fullName evidence="5">Cytochrome c domain-containing protein</fullName>
    </recommendedName>
</protein>
<feature type="region of interest" description="Disordered" evidence="4">
    <location>
        <begin position="234"/>
        <end position="255"/>
    </location>
</feature>
<dbReference type="PANTHER" id="PTHR35889">
    <property type="entry name" value="CYCLOINULO-OLIGOSACCHARIDE FRUCTANOTRANSFERASE-RELATED"/>
    <property type="match status" value="1"/>
</dbReference>
<dbReference type="InterPro" id="IPR011429">
    <property type="entry name" value="Cyt_c_Planctomycete-type"/>
</dbReference>
<evidence type="ECO:0000313" key="7">
    <source>
        <dbReference type="Proteomes" id="UP001155241"/>
    </source>
</evidence>
<keyword evidence="3" id="KW-0349">Heme</keyword>
<dbReference type="PROSITE" id="PS51007">
    <property type="entry name" value="CYTC"/>
    <property type="match status" value="2"/>
</dbReference>
<dbReference type="EMBL" id="JAMXLR010000055">
    <property type="protein sequence ID" value="MCO6045327.1"/>
    <property type="molecule type" value="Genomic_DNA"/>
</dbReference>
<dbReference type="InterPro" id="IPR009056">
    <property type="entry name" value="Cyt_c-like_dom"/>
</dbReference>
<dbReference type="GO" id="GO:0009055">
    <property type="term" value="F:electron transfer activity"/>
    <property type="evidence" value="ECO:0007669"/>
    <property type="project" value="InterPro"/>
</dbReference>
<comment type="caution">
    <text evidence="6">The sequence shown here is derived from an EMBL/GenBank/DDBJ whole genome shotgun (WGS) entry which is preliminary data.</text>
</comment>
<evidence type="ECO:0000259" key="5">
    <source>
        <dbReference type="PROSITE" id="PS51007"/>
    </source>
</evidence>
<keyword evidence="2 3" id="KW-0408">Iron</keyword>
<reference evidence="6" key="1">
    <citation type="submission" date="2022-06" db="EMBL/GenBank/DDBJ databases">
        <title>Aeoliella straminimaris, a novel planctomycete from sediments.</title>
        <authorList>
            <person name="Vitorino I.R."/>
            <person name="Lage O.M."/>
        </authorList>
    </citation>
    <scope>NUCLEOTIDE SEQUENCE</scope>
    <source>
        <strain evidence="6">ICT_H6.2</strain>
    </source>
</reference>
<name>A0A9X2JHD2_9BACT</name>
<gene>
    <name evidence="6" type="ORF">NG895_15555</name>
</gene>
<dbReference type="GO" id="GO:0046872">
    <property type="term" value="F:metal ion binding"/>
    <property type="evidence" value="ECO:0007669"/>
    <property type="project" value="UniProtKB-KW"/>
</dbReference>
<dbReference type="Pfam" id="PF07635">
    <property type="entry name" value="PSCyt1"/>
    <property type="match status" value="1"/>
</dbReference>
<dbReference type="Proteomes" id="UP001155241">
    <property type="component" value="Unassembled WGS sequence"/>
</dbReference>
<feature type="domain" description="Cytochrome c" evidence="5">
    <location>
        <begin position="255"/>
        <end position="377"/>
    </location>
</feature>